<dbReference type="Pfam" id="PF05118">
    <property type="entry name" value="Asp_Arg_Hydrox"/>
    <property type="match status" value="1"/>
</dbReference>
<dbReference type="EMBL" id="QJKF01000020">
    <property type="protein sequence ID" value="PXX56277.1"/>
    <property type="molecule type" value="Genomic_DNA"/>
</dbReference>
<dbReference type="GO" id="GO:0016706">
    <property type="term" value="F:2-oxoglutarate-dependent dioxygenase activity"/>
    <property type="evidence" value="ECO:0007669"/>
    <property type="project" value="InterPro"/>
</dbReference>
<dbReference type="InterPro" id="IPR008035">
    <property type="entry name" value="Pro_3_hydrox_C"/>
</dbReference>
<dbReference type="RefSeq" id="WP_211336485.1">
    <property type="nucleotide sequence ID" value="NZ_QJKF01000020.1"/>
</dbReference>
<accession>A0A318KCD4</accession>
<keyword evidence="4" id="KW-1185">Reference proteome</keyword>
<dbReference type="Proteomes" id="UP000247569">
    <property type="component" value="Unassembled WGS sequence"/>
</dbReference>
<proteinExistence type="predicted"/>
<dbReference type="AlphaFoldDB" id="A0A318KCD4"/>
<comment type="caution">
    <text evidence="3">The sequence shown here is derived from an EMBL/GenBank/DDBJ whole genome shotgun (WGS) entry which is preliminary data.</text>
</comment>
<evidence type="ECO:0000259" key="1">
    <source>
        <dbReference type="Pfam" id="PF05118"/>
    </source>
</evidence>
<sequence length="288" mass="32548">MRTQLIGKIEFDQVRLSADLDRSLEVTYAEPYDEFACGRPWKSVMLLAPGGGEGGVLADFDPRRPSAFTKAGEHLPYIQEIIRDNFAMEHVTFARLVALTDGVLVPHCDYVEMSTDVERQRIAHRVHIVLSTSESAKFNETDSVYRMREGEIWAIDVTRPHSAGVIDNTRRVHLLVDLAYVDDAADLFTFDADLSGNFPQANICDRPTLSDAEREGILSMSSVIDEENFMQVMGLVVRKHYRNDGGPDFVWRSMNEIAERSGNSTIVKMVSDLYRHTNIVRIEGAHRK</sequence>
<evidence type="ECO:0000259" key="2">
    <source>
        <dbReference type="Pfam" id="PF05373"/>
    </source>
</evidence>
<dbReference type="InterPro" id="IPR037037">
    <property type="entry name" value="Pro_3_hydrox_C_sf"/>
</dbReference>
<feature type="domain" description="Aspartyl/asparaginy/proline hydroxylase" evidence="1">
    <location>
        <begin position="28"/>
        <end position="178"/>
    </location>
</feature>
<organism evidence="3 4">
    <name type="scientific">Nocardia tenerifensis</name>
    <dbReference type="NCBI Taxonomy" id="228006"/>
    <lineage>
        <taxon>Bacteria</taxon>
        <taxon>Bacillati</taxon>
        <taxon>Actinomycetota</taxon>
        <taxon>Actinomycetes</taxon>
        <taxon>Mycobacteriales</taxon>
        <taxon>Nocardiaceae</taxon>
        <taxon>Nocardia</taxon>
    </lineage>
</organism>
<feature type="domain" description="L-proline 3-hydroxylase C-terminal" evidence="2">
    <location>
        <begin position="201"/>
        <end position="275"/>
    </location>
</feature>
<dbReference type="InterPro" id="IPR027443">
    <property type="entry name" value="IPNS-like_sf"/>
</dbReference>
<name>A0A318KCD4_9NOCA</name>
<reference evidence="3 4" key="1">
    <citation type="submission" date="2018-05" db="EMBL/GenBank/DDBJ databases">
        <title>Genomic Encyclopedia of Type Strains, Phase IV (KMG-IV): sequencing the most valuable type-strain genomes for metagenomic binning, comparative biology and taxonomic classification.</title>
        <authorList>
            <person name="Goeker M."/>
        </authorList>
    </citation>
    <scope>NUCLEOTIDE SEQUENCE [LARGE SCALE GENOMIC DNA]</scope>
    <source>
        <strain evidence="3 4">DSM 44704</strain>
    </source>
</reference>
<evidence type="ECO:0000313" key="4">
    <source>
        <dbReference type="Proteomes" id="UP000247569"/>
    </source>
</evidence>
<evidence type="ECO:0000313" key="3">
    <source>
        <dbReference type="EMBL" id="PXX56277.1"/>
    </source>
</evidence>
<dbReference type="InterPro" id="IPR007803">
    <property type="entry name" value="Asp/Arg/Pro-Hydrxlase"/>
</dbReference>
<gene>
    <name evidence="3" type="ORF">DFR70_12018</name>
</gene>
<dbReference type="Gene3D" id="1.10.1720.10">
    <property type="entry name" value="L-proline 3-hydroxylase, C-terminal domain"/>
    <property type="match status" value="1"/>
</dbReference>
<dbReference type="Gene3D" id="2.60.120.330">
    <property type="entry name" value="B-lactam Antibiotic, Isopenicillin N Synthase, Chain"/>
    <property type="match status" value="1"/>
</dbReference>
<dbReference type="Pfam" id="PF05373">
    <property type="entry name" value="Pro_3_hydrox_C"/>
    <property type="match status" value="1"/>
</dbReference>
<dbReference type="SUPFAM" id="SSF51197">
    <property type="entry name" value="Clavaminate synthase-like"/>
    <property type="match status" value="1"/>
</dbReference>
<protein>
    <submittedName>
        <fullName evidence="3">L-proline 3-hydroxylase-like protein</fullName>
    </submittedName>
</protein>